<comment type="caution">
    <text evidence="2">The sequence shown here is derived from an EMBL/GenBank/DDBJ whole genome shotgun (WGS) entry which is preliminary data.</text>
</comment>
<gene>
    <name evidence="2" type="ORF">CYNAS_LOCUS3922</name>
</gene>
<dbReference type="Proteomes" id="UP001176961">
    <property type="component" value="Unassembled WGS sequence"/>
</dbReference>
<organism evidence="2 3">
    <name type="scientific">Cylicocyclus nassatus</name>
    <name type="common">Nematode worm</name>
    <dbReference type="NCBI Taxonomy" id="53992"/>
    <lineage>
        <taxon>Eukaryota</taxon>
        <taxon>Metazoa</taxon>
        <taxon>Ecdysozoa</taxon>
        <taxon>Nematoda</taxon>
        <taxon>Chromadorea</taxon>
        <taxon>Rhabditida</taxon>
        <taxon>Rhabditina</taxon>
        <taxon>Rhabditomorpha</taxon>
        <taxon>Strongyloidea</taxon>
        <taxon>Strongylidae</taxon>
        <taxon>Cylicocyclus</taxon>
    </lineage>
</organism>
<dbReference type="EMBL" id="CATQJL010000001">
    <property type="protein sequence ID" value="CAJ0591939.1"/>
    <property type="molecule type" value="Genomic_DNA"/>
</dbReference>
<proteinExistence type="predicted"/>
<feature type="domain" description="Dedicator of cytokinesis C/D N-terminal" evidence="1">
    <location>
        <begin position="122"/>
        <end position="182"/>
    </location>
</feature>
<dbReference type="AlphaFoldDB" id="A0AA36GGW8"/>
<evidence type="ECO:0000259" key="1">
    <source>
        <dbReference type="Pfam" id="PF11878"/>
    </source>
</evidence>
<dbReference type="Pfam" id="PF11878">
    <property type="entry name" value="DOCK_C-D_N"/>
    <property type="match status" value="1"/>
</dbReference>
<name>A0AA36GGW8_CYLNA</name>
<evidence type="ECO:0000313" key="2">
    <source>
        <dbReference type="EMBL" id="CAJ0591939.1"/>
    </source>
</evidence>
<evidence type="ECO:0000313" key="3">
    <source>
        <dbReference type="Proteomes" id="UP001176961"/>
    </source>
</evidence>
<protein>
    <recommendedName>
        <fullName evidence="1">Dedicator of cytokinesis C/D N-terminal domain-containing protein</fullName>
    </recommendedName>
</protein>
<reference evidence="2" key="1">
    <citation type="submission" date="2023-07" db="EMBL/GenBank/DDBJ databases">
        <authorList>
            <consortium name="CYATHOMIX"/>
        </authorList>
    </citation>
    <scope>NUCLEOTIDE SEQUENCE</scope>
    <source>
        <strain evidence="2">N/A</strain>
    </source>
</reference>
<dbReference type="InterPro" id="IPR021816">
    <property type="entry name" value="DOCK_C/D_N"/>
</dbReference>
<keyword evidence="3" id="KW-1185">Reference proteome</keyword>
<sequence>MQFCSYSDHGSATAYEFLLEYCDVRNTIRREYVLPDFCRLSPENLRDPLQTAKSSQLKDAVYAAELSLLDVVDPCDIEEALAQRRTSALYDISSTTASPRNKEVSIKYTRRAVNLIDICRVSEFSADDVEVGIVSREWPTVDPPVPTETKDLKIEPFLRDIIASFTDQFSLVQRRYQRYGSADAYVRMLIERPIIVRSTTQALSVVGDQYPYIPLMSQNQKSVPNCCWCKSQEKISMLAVPKTPSWWQPLVIRRCSCLWSSHCWHSYGSQQVQFNLQGVNAANSRYAMDYFFYQVSLPS</sequence>
<accession>A0AA36GGW8</accession>